<evidence type="ECO:0000313" key="9">
    <source>
        <dbReference type="EnsemblPlants" id="TuG1812G0500000366.01.T02"/>
    </source>
</evidence>
<dbReference type="EnsemblPlants" id="TuG1812G0500000366.01.T02">
    <property type="protein sequence ID" value="TuG1812G0500000366.01.T02"/>
    <property type="gene ID" value="TuG1812G0500000366.01"/>
</dbReference>
<gene>
    <name evidence="9" type="primary">LOC125507602</name>
</gene>
<keyword evidence="5" id="KW-0809">Transit peptide</keyword>
<keyword evidence="6" id="KW-1133">Transmembrane helix</keyword>
<evidence type="ECO:0000256" key="7">
    <source>
        <dbReference type="ARBA" id="ARBA00023136"/>
    </source>
</evidence>
<evidence type="ECO:0000313" key="10">
    <source>
        <dbReference type="Proteomes" id="UP000015106"/>
    </source>
</evidence>
<comment type="function">
    <text evidence="1">May function as sodium-coupled metabolite transporter across the chloroplast envelope.</text>
</comment>
<dbReference type="GO" id="GO:0009941">
    <property type="term" value="C:chloroplast envelope"/>
    <property type="evidence" value="ECO:0007669"/>
    <property type="project" value="UniProtKB-SubCell"/>
</dbReference>
<sequence>MAAAAVAGCFPACCRCASSSRSRVTPASTSVAACVLQPPRRRSRSQSLPRLGLGEAAARMAMVRTTARRGRRAFRVRAGVGVEIASAVEVINDLGFDTLTFLGVTVLVVPAFRVVKASPILGFFCAGVVLNQFGLIRNLTDVKLLSEWGILFLLFEMGLELSLSRLKALAKFAFGIGLPQVLLSTLAFAAFELPPNGAIGTRILQFLFNSRPDLVNIRSVDEAIVIGAALSLSSSAFVLQLLAEKGELATRFGSATLGILLLQDIAVVPLLVILPVLESQVCKRLALEILACMKVVRKIST</sequence>
<keyword evidence="10" id="KW-1185">Reference proteome</keyword>
<dbReference type="Gramene" id="TuG1812G0500000366.01.T02">
    <property type="protein sequence ID" value="TuG1812G0500000366.01.T02"/>
    <property type="gene ID" value="TuG1812G0500000366.01"/>
</dbReference>
<keyword evidence="7" id="KW-0472">Membrane</keyword>
<evidence type="ECO:0000256" key="5">
    <source>
        <dbReference type="ARBA" id="ARBA00022946"/>
    </source>
</evidence>
<evidence type="ECO:0000259" key="8">
    <source>
        <dbReference type="Pfam" id="PF00999"/>
    </source>
</evidence>
<reference evidence="9" key="2">
    <citation type="submission" date="2018-03" db="EMBL/GenBank/DDBJ databases">
        <title>The Triticum urartu genome reveals the dynamic nature of wheat genome evolution.</title>
        <authorList>
            <person name="Ling H."/>
            <person name="Ma B."/>
            <person name="Shi X."/>
            <person name="Liu H."/>
            <person name="Dong L."/>
            <person name="Sun H."/>
            <person name="Cao Y."/>
            <person name="Gao Q."/>
            <person name="Zheng S."/>
            <person name="Li Y."/>
            <person name="Yu Y."/>
            <person name="Du H."/>
            <person name="Qi M."/>
            <person name="Li Y."/>
            <person name="Yu H."/>
            <person name="Cui Y."/>
            <person name="Wang N."/>
            <person name="Chen C."/>
            <person name="Wu H."/>
            <person name="Zhao Y."/>
            <person name="Zhang J."/>
            <person name="Li Y."/>
            <person name="Zhou W."/>
            <person name="Zhang B."/>
            <person name="Hu W."/>
            <person name="Eijk M."/>
            <person name="Tang J."/>
            <person name="Witsenboer H."/>
            <person name="Zhao S."/>
            <person name="Li Z."/>
            <person name="Zhang A."/>
            <person name="Wang D."/>
            <person name="Liang C."/>
        </authorList>
    </citation>
    <scope>NUCLEOTIDE SEQUENCE [LARGE SCALE GENOMIC DNA]</scope>
    <source>
        <strain evidence="9">cv. G1812</strain>
    </source>
</reference>
<proteinExistence type="predicted"/>
<organism evidence="9 10">
    <name type="scientific">Triticum urartu</name>
    <name type="common">Red wild einkorn</name>
    <name type="synonym">Crithodium urartu</name>
    <dbReference type="NCBI Taxonomy" id="4572"/>
    <lineage>
        <taxon>Eukaryota</taxon>
        <taxon>Viridiplantae</taxon>
        <taxon>Streptophyta</taxon>
        <taxon>Embryophyta</taxon>
        <taxon>Tracheophyta</taxon>
        <taxon>Spermatophyta</taxon>
        <taxon>Magnoliopsida</taxon>
        <taxon>Liliopsida</taxon>
        <taxon>Poales</taxon>
        <taxon>Poaceae</taxon>
        <taxon>BOP clade</taxon>
        <taxon>Pooideae</taxon>
        <taxon>Triticodae</taxon>
        <taxon>Triticeae</taxon>
        <taxon>Triticinae</taxon>
        <taxon>Triticum</taxon>
    </lineage>
</organism>
<evidence type="ECO:0000256" key="2">
    <source>
        <dbReference type="ARBA" id="ARBA00004119"/>
    </source>
</evidence>
<dbReference type="PANTHER" id="PTHR46157:SF4">
    <property type="entry name" value="K(+) EFFLUX ANTIPORTER 3, CHLOROPLASTIC"/>
    <property type="match status" value="1"/>
</dbReference>
<evidence type="ECO:0000256" key="4">
    <source>
        <dbReference type="ARBA" id="ARBA00022692"/>
    </source>
</evidence>
<keyword evidence="4" id="KW-0812">Transmembrane</keyword>
<name>A0A8R7UBX6_TRIUA</name>
<accession>A0A8R7UBX6</accession>
<dbReference type="InterPro" id="IPR006153">
    <property type="entry name" value="Cation/H_exchanger_TM"/>
</dbReference>
<evidence type="ECO:0000256" key="6">
    <source>
        <dbReference type="ARBA" id="ARBA00022989"/>
    </source>
</evidence>
<feature type="domain" description="Cation/H+ exchanger transmembrane" evidence="8">
    <location>
        <begin position="104"/>
        <end position="278"/>
    </location>
</feature>
<dbReference type="AlphaFoldDB" id="A0A8R7UBX6"/>
<comment type="subcellular location">
    <subcellularLocation>
        <location evidence="3">Membrane</location>
        <topology evidence="3">Multi-pass membrane protein</topology>
    </subcellularLocation>
    <subcellularLocation>
        <location evidence="2">Plastid</location>
        <location evidence="2">Chloroplast envelope</location>
    </subcellularLocation>
</comment>
<reference evidence="10" key="1">
    <citation type="journal article" date="2013" name="Nature">
        <title>Draft genome of the wheat A-genome progenitor Triticum urartu.</title>
        <authorList>
            <person name="Ling H.Q."/>
            <person name="Zhao S."/>
            <person name="Liu D."/>
            <person name="Wang J."/>
            <person name="Sun H."/>
            <person name="Zhang C."/>
            <person name="Fan H."/>
            <person name="Li D."/>
            <person name="Dong L."/>
            <person name="Tao Y."/>
            <person name="Gao C."/>
            <person name="Wu H."/>
            <person name="Li Y."/>
            <person name="Cui Y."/>
            <person name="Guo X."/>
            <person name="Zheng S."/>
            <person name="Wang B."/>
            <person name="Yu K."/>
            <person name="Liang Q."/>
            <person name="Yang W."/>
            <person name="Lou X."/>
            <person name="Chen J."/>
            <person name="Feng M."/>
            <person name="Jian J."/>
            <person name="Zhang X."/>
            <person name="Luo G."/>
            <person name="Jiang Y."/>
            <person name="Liu J."/>
            <person name="Wang Z."/>
            <person name="Sha Y."/>
            <person name="Zhang B."/>
            <person name="Wu H."/>
            <person name="Tang D."/>
            <person name="Shen Q."/>
            <person name="Xue P."/>
            <person name="Zou S."/>
            <person name="Wang X."/>
            <person name="Liu X."/>
            <person name="Wang F."/>
            <person name="Yang Y."/>
            <person name="An X."/>
            <person name="Dong Z."/>
            <person name="Zhang K."/>
            <person name="Zhang X."/>
            <person name="Luo M.C."/>
            <person name="Dvorak J."/>
            <person name="Tong Y."/>
            <person name="Wang J."/>
            <person name="Yang H."/>
            <person name="Li Z."/>
            <person name="Wang D."/>
            <person name="Zhang A."/>
            <person name="Wang J."/>
        </authorList>
    </citation>
    <scope>NUCLEOTIDE SEQUENCE</scope>
    <source>
        <strain evidence="10">cv. G1812</strain>
    </source>
</reference>
<dbReference type="PANTHER" id="PTHR46157">
    <property type="entry name" value="K(+) EFFLUX ANTIPORTER 3, CHLOROPLASTIC"/>
    <property type="match status" value="1"/>
</dbReference>
<dbReference type="InterPro" id="IPR038770">
    <property type="entry name" value="Na+/solute_symporter_sf"/>
</dbReference>
<reference evidence="9" key="3">
    <citation type="submission" date="2022-06" db="UniProtKB">
        <authorList>
            <consortium name="EnsemblPlants"/>
        </authorList>
    </citation>
    <scope>IDENTIFICATION</scope>
</reference>
<dbReference type="Gene3D" id="1.20.1530.20">
    <property type="match status" value="1"/>
</dbReference>
<evidence type="ECO:0000256" key="3">
    <source>
        <dbReference type="ARBA" id="ARBA00004141"/>
    </source>
</evidence>
<dbReference type="Proteomes" id="UP000015106">
    <property type="component" value="Chromosome 5"/>
</dbReference>
<dbReference type="Pfam" id="PF00999">
    <property type="entry name" value="Na_H_Exchanger"/>
    <property type="match status" value="1"/>
</dbReference>
<dbReference type="GO" id="GO:1902600">
    <property type="term" value="P:proton transmembrane transport"/>
    <property type="evidence" value="ECO:0007669"/>
    <property type="project" value="InterPro"/>
</dbReference>
<protein>
    <recommendedName>
        <fullName evidence="8">Cation/H+ exchanger transmembrane domain-containing protein</fullName>
    </recommendedName>
</protein>
<evidence type="ECO:0000256" key="1">
    <source>
        <dbReference type="ARBA" id="ARBA00003198"/>
    </source>
</evidence>
<dbReference type="GO" id="GO:0015297">
    <property type="term" value="F:antiporter activity"/>
    <property type="evidence" value="ECO:0007669"/>
    <property type="project" value="InterPro"/>
</dbReference>
<dbReference type="GO" id="GO:0016020">
    <property type="term" value="C:membrane"/>
    <property type="evidence" value="ECO:0007669"/>
    <property type="project" value="UniProtKB-SubCell"/>
</dbReference>